<feature type="domain" description="V-SNARE coiled-coil homology" evidence="3">
    <location>
        <begin position="154"/>
        <end position="214"/>
    </location>
</feature>
<dbReference type="InterPro" id="IPR042855">
    <property type="entry name" value="V_SNARE_CC"/>
</dbReference>
<sequence>MKKEERVRYIAAIRQPHHLRQTVESHSSCLEDVEANQVTKFAGYKLKGINKVQNFYSHFSNHMGAWHVKGINGVTYIVLTTQGYPGDVAVECLDEFSDSYERVSKSWLSKRREKARSTCCQAVFDKYTSVQVESAPWFLMNQVDGESRREYSKSVKNLFSQIDKLEKKINDNIMKELDNIESAERLQELSEDCLEKAQVFRKKAHKVKMKSRWKSRAFVATGVTACAAVGGVVGFLAGGPSGALILTSMSVAEAQAIEASVAALVFGAGFYAAQSKVENWSWNQPIIVLK</sequence>
<evidence type="ECO:0000313" key="5">
    <source>
        <dbReference type="Proteomes" id="UP001153069"/>
    </source>
</evidence>
<keyword evidence="5" id="KW-1185">Reference proteome</keyword>
<gene>
    <name evidence="4" type="ORF">SEMRO_492_G153760.1</name>
</gene>
<dbReference type="Pfam" id="PF00957">
    <property type="entry name" value="Synaptobrevin"/>
    <property type="match status" value="1"/>
</dbReference>
<dbReference type="AlphaFoldDB" id="A0A9N8E3N3"/>
<feature type="transmembrane region" description="Helical" evidence="2">
    <location>
        <begin position="256"/>
        <end position="273"/>
    </location>
</feature>
<evidence type="ECO:0000259" key="3">
    <source>
        <dbReference type="PROSITE" id="PS50892"/>
    </source>
</evidence>
<organism evidence="4 5">
    <name type="scientific">Seminavis robusta</name>
    <dbReference type="NCBI Taxonomy" id="568900"/>
    <lineage>
        <taxon>Eukaryota</taxon>
        <taxon>Sar</taxon>
        <taxon>Stramenopiles</taxon>
        <taxon>Ochrophyta</taxon>
        <taxon>Bacillariophyta</taxon>
        <taxon>Bacillariophyceae</taxon>
        <taxon>Bacillariophycidae</taxon>
        <taxon>Naviculales</taxon>
        <taxon>Naviculaceae</taxon>
        <taxon>Seminavis</taxon>
    </lineage>
</organism>
<evidence type="ECO:0000313" key="4">
    <source>
        <dbReference type="EMBL" id="CAB9511580.1"/>
    </source>
</evidence>
<feature type="transmembrane region" description="Helical" evidence="2">
    <location>
        <begin position="217"/>
        <end position="236"/>
    </location>
</feature>
<keyword evidence="2" id="KW-1133">Transmembrane helix</keyword>
<keyword evidence="1" id="KW-0175">Coiled coil</keyword>
<dbReference type="PROSITE" id="PS50892">
    <property type="entry name" value="V_SNARE"/>
    <property type="match status" value="1"/>
</dbReference>
<comment type="caution">
    <text evidence="4">The sequence shown here is derived from an EMBL/GenBank/DDBJ whole genome shotgun (WGS) entry which is preliminary data.</text>
</comment>
<evidence type="ECO:0000256" key="2">
    <source>
        <dbReference type="SAM" id="Phobius"/>
    </source>
</evidence>
<protein>
    <recommendedName>
        <fullName evidence="3">V-SNARE coiled-coil homology domain-containing protein</fullName>
    </recommendedName>
</protein>
<proteinExistence type="predicted"/>
<accession>A0A9N8E3N3</accession>
<keyword evidence="2" id="KW-0472">Membrane</keyword>
<evidence type="ECO:0000256" key="1">
    <source>
        <dbReference type="PROSITE-ProRule" id="PRU00290"/>
    </source>
</evidence>
<dbReference type="SUPFAM" id="SSF58038">
    <property type="entry name" value="SNARE fusion complex"/>
    <property type="match status" value="1"/>
</dbReference>
<keyword evidence="2" id="KW-0812">Transmembrane</keyword>
<name>A0A9N8E3N3_9STRA</name>
<reference evidence="4" key="1">
    <citation type="submission" date="2020-06" db="EMBL/GenBank/DDBJ databases">
        <authorList>
            <consortium name="Plant Systems Biology data submission"/>
        </authorList>
    </citation>
    <scope>NUCLEOTIDE SEQUENCE</scope>
    <source>
        <strain evidence="4">D6</strain>
    </source>
</reference>
<dbReference type="Gene3D" id="1.20.5.110">
    <property type="match status" value="1"/>
</dbReference>
<dbReference type="Proteomes" id="UP001153069">
    <property type="component" value="Unassembled WGS sequence"/>
</dbReference>
<dbReference type="EMBL" id="CAICTM010000491">
    <property type="protein sequence ID" value="CAB9511580.1"/>
    <property type="molecule type" value="Genomic_DNA"/>
</dbReference>